<reference evidence="1 2" key="1">
    <citation type="journal article" date="2023" name="Science">
        <title>Complex scaffold remodeling in plant triterpene biosynthesis.</title>
        <authorList>
            <person name="De La Pena R."/>
            <person name="Hodgson H."/>
            <person name="Liu J.C."/>
            <person name="Stephenson M.J."/>
            <person name="Martin A.C."/>
            <person name="Owen C."/>
            <person name="Harkess A."/>
            <person name="Leebens-Mack J."/>
            <person name="Jimenez L.E."/>
            <person name="Osbourn A."/>
            <person name="Sattely E.S."/>
        </authorList>
    </citation>
    <scope>NUCLEOTIDE SEQUENCE [LARGE SCALE GENOMIC DNA]</scope>
    <source>
        <strain evidence="2">cv. JPN11</strain>
        <tissue evidence="1">Leaf</tissue>
    </source>
</reference>
<gene>
    <name evidence="1" type="ORF">OWV82_002732</name>
</gene>
<dbReference type="EMBL" id="CM051394">
    <property type="protein sequence ID" value="KAJ4730050.1"/>
    <property type="molecule type" value="Genomic_DNA"/>
</dbReference>
<organism evidence="1 2">
    <name type="scientific">Melia azedarach</name>
    <name type="common">Chinaberry tree</name>
    <dbReference type="NCBI Taxonomy" id="155640"/>
    <lineage>
        <taxon>Eukaryota</taxon>
        <taxon>Viridiplantae</taxon>
        <taxon>Streptophyta</taxon>
        <taxon>Embryophyta</taxon>
        <taxon>Tracheophyta</taxon>
        <taxon>Spermatophyta</taxon>
        <taxon>Magnoliopsida</taxon>
        <taxon>eudicotyledons</taxon>
        <taxon>Gunneridae</taxon>
        <taxon>Pentapetalae</taxon>
        <taxon>rosids</taxon>
        <taxon>malvids</taxon>
        <taxon>Sapindales</taxon>
        <taxon>Meliaceae</taxon>
        <taxon>Melia</taxon>
    </lineage>
</organism>
<sequence length="679" mass="75322">MGAIFWAITLTVSSFPDLARILSDFKLLHSEIGKTALTAAIINDISVWFLVVLVLTISHKYKHAKVEPLEALASLPMELLPIICFVLFCCFVLRPGIAWMIRRAKKKSGRFTESHIIFVLIGVAVCGFVTDACGAHSLVGGFLFGLIIPSGEFAIIIMERTEEFVTGILMPSFITISGLKINLAALVYGAKLHLTLLIIVVATSAKIISTVLVCLFFGMPLRDGISLGSLMNIKGFMTLIVLNEAWSLKVIDNISMVVVVVTILFMTILVGPIFFLANKTAKLMRKYKQRTIQRTNPDTELRILTCIHSVGNLSGIINLLEVSNATRKSPISVFAVHLVELTRRSAMLIVHDTFRSSNSNDGSRESLDSEYIIAAFRNYQSRNHKVTVQPLTAVSSFSSIHDDIVEIAENKVVAVILVPFHKQPTADGELQRDNQSVREVNQNLLDKAPCSVGILVDRGIGSANMLDSSIFVRKGFKFAMLFFGGPDDREALSYAWRMAGKPGVSLAVVRFLPNKIAGQHGTELEDEVISEDGMPPDITKIETENELDDEFINEFRFKSMYDQSINYNEKMVNNSEEILEFLKKFYNEFDLYIVGRGENVKSPLTMGLAEWGNDPELGAIGDTLVTSNFAEQASVLVVQQSPSSGLRSGSQRLKRKFVQKKWASPVLNPDYEGFVKKDY</sequence>
<protein>
    <submittedName>
        <fullName evidence="1">Cation/H(+) antiporter like</fullName>
    </submittedName>
</protein>
<proteinExistence type="predicted"/>
<name>A0ACC1Z4U9_MELAZ</name>
<evidence type="ECO:0000313" key="2">
    <source>
        <dbReference type="Proteomes" id="UP001164539"/>
    </source>
</evidence>
<comment type="caution">
    <text evidence="1">The sequence shown here is derived from an EMBL/GenBank/DDBJ whole genome shotgun (WGS) entry which is preliminary data.</text>
</comment>
<keyword evidence="2" id="KW-1185">Reference proteome</keyword>
<evidence type="ECO:0000313" key="1">
    <source>
        <dbReference type="EMBL" id="KAJ4730050.1"/>
    </source>
</evidence>
<accession>A0ACC1Z4U9</accession>
<dbReference type="Proteomes" id="UP001164539">
    <property type="component" value="Chromosome 1"/>
</dbReference>